<name>A0A6J4MPY7_9ACTN</name>
<proteinExistence type="predicted"/>
<protein>
    <recommendedName>
        <fullName evidence="1">Aminoglycoside phosphotransferase domain-containing protein</fullName>
    </recommendedName>
</protein>
<dbReference type="SUPFAM" id="SSF56112">
    <property type="entry name" value="Protein kinase-like (PK-like)"/>
    <property type="match status" value="1"/>
</dbReference>
<organism evidence="2">
    <name type="scientific">uncultured Nocardioidaceae bacterium</name>
    <dbReference type="NCBI Taxonomy" id="253824"/>
    <lineage>
        <taxon>Bacteria</taxon>
        <taxon>Bacillati</taxon>
        <taxon>Actinomycetota</taxon>
        <taxon>Actinomycetes</taxon>
        <taxon>Propionibacteriales</taxon>
        <taxon>Nocardioidaceae</taxon>
        <taxon>environmental samples</taxon>
    </lineage>
</organism>
<dbReference type="InterPro" id="IPR011009">
    <property type="entry name" value="Kinase-like_dom_sf"/>
</dbReference>
<dbReference type="InterPro" id="IPR002575">
    <property type="entry name" value="Aminoglycoside_PTrfase"/>
</dbReference>
<gene>
    <name evidence="2" type="ORF">AVDCRST_MAG72-2482</name>
</gene>
<reference evidence="2" key="1">
    <citation type="submission" date="2020-02" db="EMBL/GenBank/DDBJ databases">
        <authorList>
            <person name="Meier V. D."/>
        </authorList>
    </citation>
    <scope>NUCLEOTIDE SEQUENCE</scope>
    <source>
        <strain evidence="2">AVDCRST_MAG72</strain>
    </source>
</reference>
<evidence type="ECO:0000259" key="1">
    <source>
        <dbReference type="Pfam" id="PF01636"/>
    </source>
</evidence>
<dbReference type="InterPro" id="IPR051678">
    <property type="entry name" value="AGP_Transferase"/>
</dbReference>
<dbReference type="PANTHER" id="PTHR21310:SF15">
    <property type="entry name" value="AMINOGLYCOSIDE PHOSPHOTRANSFERASE DOMAIN-CONTAINING PROTEIN"/>
    <property type="match status" value="1"/>
</dbReference>
<feature type="domain" description="Aminoglycoside phosphotransferase" evidence="1">
    <location>
        <begin position="14"/>
        <end position="251"/>
    </location>
</feature>
<dbReference type="EMBL" id="CADCUJ010000103">
    <property type="protein sequence ID" value="CAA9363437.1"/>
    <property type="molecule type" value="Genomic_DNA"/>
</dbReference>
<sequence length="304" mass="32793">MAADSEPDSVGFGLRPAEGGFSGETFVADAAGERTVVRIYTERGARRGPSAPEIDAAVLALVRGLLPVPKVLEVRRAAAGDRAPGMLVTSHLPGTRLDLLLPTLDEARRREVGDRLGALLSRLAQMPMPRRGRFVDGDLRVEPWNADLPELVASQRSGTELEQWPAATFDSLRRVADDAQGRLDAVDRTCLVHSDFNPKNLLVDPRTLEVTGLVDWEFAHAGLPVSDLGNLLRFERSPVFVGAVLGAYRAQVPDAPHDVLEDARAADLCALVDLAGRRRSNPVAARAHDLLLAIVRTGDLHAVP</sequence>
<accession>A0A6J4MPY7</accession>
<dbReference type="AlphaFoldDB" id="A0A6J4MPY7"/>
<evidence type="ECO:0000313" key="2">
    <source>
        <dbReference type="EMBL" id="CAA9363437.1"/>
    </source>
</evidence>
<dbReference type="Gene3D" id="3.90.1200.10">
    <property type="match status" value="1"/>
</dbReference>
<dbReference type="Pfam" id="PF01636">
    <property type="entry name" value="APH"/>
    <property type="match status" value="1"/>
</dbReference>
<dbReference type="PANTHER" id="PTHR21310">
    <property type="entry name" value="AMINOGLYCOSIDE PHOSPHOTRANSFERASE-RELATED-RELATED"/>
    <property type="match status" value="1"/>
</dbReference>